<sequence>MYLIPWIPRSFHIKTNSSEQSYEKVEDAFRRILKTSLKNGSIEGESEQSLVDPFSEHYKKISRNVNITIEDKIHSSVEQVFAKITGKLSPEQDETVTAVAEMVETSLKNLGDEMNLKFEENVMFPQPN</sequence>
<comment type="caution">
    <text evidence="1">The sequence shown here is derived from an EMBL/GenBank/DDBJ whole genome shotgun (WGS) entry which is preliminary data.</text>
</comment>
<name>A0ACC2PN52_9HYME</name>
<evidence type="ECO:0000313" key="1">
    <source>
        <dbReference type="EMBL" id="KAJ8684906.1"/>
    </source>
</evidence>
<protein>
    <submittedName>
        <fullName evidence="1">Uncharacterized protein</fullName>
    </submittedName>
</protein>
<dbReference type="Proteomes" id="UP001239111">
    <property type="component" value="Chromosome 1"/>
</dbReference>
<accession>A0ACC2PN52</accession>
<evidence type="ECO:0000313" key="2">
    <source>
        <dbReference type="Proteomes" id="UP001239111"/>
    </source>
</evidence>
<dbReference type="EMBL" id="CM056741">
    <property type="protein sequence ID" value="KAJ8684906.1"/>
    <property type="molecule type" value="Genomic_DNA"/>
</dbReference>
<gene>
    <name evidence="1" type="ORF">QAD02_020699</name>
</gene>
<organism evidence="1 2">
    <name type="scientific">Eretmocerus hayati</name>
    <dbReference type="NCBI Taxonomy" id="131215"/>
    <lineage>
        <taxon>Eukaryota</taxon>
        <taxon>Metazoa</taxon>
        <taxon>Ecdysozoa</taxon>
        <taxon>Arthropoda</taxon>
        <taxon>Hexapoda</taxon>
        <taxon>Insecta</taxon>
        <taxon>Pterygota</taxon>
        <taxon>Neoptera</taxon>
        <taxon>Endopterygota</taxon>
        <taxon>Hymenoptera</taxon>
        <taxon>Apocrita</taxon>
        <taxon>Proctotrupomorpha</taxon>
        <taxon>Chalcidoidea</taxon>
        <taxon>Aphelinidae</taxon>
        <taxon>Aphelininae</taxon>
        <taxon>Eretmocerus</taxon>
    </lineage>
</organism>
<proteinExistence type="predicted"/>
<reference evidence="1" key="1">
    <citation type="submission" date="2023-04" db="EMBL/GenBank/DDBJ databases">
        <title>A chromosome-level genome assembly of the parasitoid wasp Eretmocerus hayati.</title>
        <authorList>
            <person name="Zhong Y."/>
            <person name="Liu S."/>
            <person name="Liu Y."/>
        </authorList>
    </citation>
    <scope>NUCLEOTIDE SEQUENCE</scope>
    <source>
        <strain evidence="1">ZJU_SS_LIU_2023</strain>
    </source>
</reference>
<keyword evidence="2" id="KW-1185">Reference proteome</keyword>